<gene>
    <name evidence="2" type="ORF">GCM10009681_31080</name>
</gene>
<evidence type="ECO:0000256" key="1">
    <source>
        <dbReference type="SAM" id="MobiDB-lite"/>
    </source>
</evidence>
<evidence type="ECO:0000313" key="3">
    <source>
        <dbReference type="Proteomes" id="UP001500655"/>
    </source>
</evidence>
<dbReference type="Proteomes" id="UP001500655">
    <property type="component" value="Unassembled WGS sequence"/>
</dbReference>
<name>A0ABP4WLJ8_9ACTN</name>
<organism evidence="2 3">
    <name type="scientific">Luedemannella helvata</name>
    <dbReference type="NCBI Taxonomy" id="349315"/>
    <lineage>
        <taxon>Bacteria</taxon>
        <taxon>Bacillati</taxon>
        <taxon>Actinomycetota</taxon>
        <taxon>Actinomycetes</taxon>
        <taxon>Micromonosporales</taxon>
        <taxon>Micromonosporaceae</taxon>
        <taxon>Luedemannella</taxon>
    </lineage>
</organism>
<feature type="compositionally biased region" description="Basic and acidic residues" evidence="1">
    <location>
        <begin position="50"/>
        <end position="61"/>
    </location>
</feature>
<sequence length="61" mass="6758">MLGDDGVRVGGPRRGDHLVHRPFREEFLVADDEVEDSRGTAGHAAILARPRADTRDPDHDQ</sequence>
<keyword evidence="3" id="KW-1185">Reference proteome</keyword>
<evidence type="ECO:0000313" key="2">
    <source>
        <dbReference type="EMBL" id="GAA1757604.1"/>
    </source>
</evidence>
<reference evidence="3" key="1">
    <citation type="journal article" date="2019" name="Int. J. Syst. Evol. Microbiol.">
        <title>The Global Catalogue of Microorganisms (GCM) 10K type strain sequencing project: providing services to taxonomists for standard genome sequencing and annotation.</title>
        <authorList>
            <consortium name="The Broad Institute Genomics Platform"/>
            <consortium name="The Broad Institute Genome Sequencing Center for Infectious Disease"/>
            <person name="Wu L."/>
            <person name="Ma J."/>
        </authorList>
    </citation>
    <scope>NUCLEOTIDE SEQUENCE [LARGE SCALE GENOMIC DNA]</scope>
    <source>
        <strain evidence="3">JCM 13249</strain>
    </source>
</reference>
<accession>A0ABP4WLJ8</accession>
<dbReference type="EMBL" id="BAAALS010000014">
    <property type="protein sequence ID" value="GAA1757604.1"/>
    <property type="molecule type" value="Genomic_DNA"/>
</dbReference>
<protein>
    <submittedName>
        <fullName evidence="2">Uncharacterized protein</fullName>
    </submittedName>
</protein>
<comment type="caution">
    <text evidence="2">The sequence shown here is derived from an EMBL/GenBank/DDBJ whole genome shotgun (WGS) entry which is preliminary data.</text>
</comment>
<proteinExistence type="predicted"/>
<feature type="region of interest" description="Disordered" evidence="1">
    <location>
        <begin position="33"/>
        <end position="61"/>
    </location>
</feature>